<evidence type="ECO:0000259" key="8">
    <source>
        <dbReference type="Pfam" id="PF02838"/>
    </source>
</evidence>
<name>A0A7X2H0W8_9BACL</name>
<evidence type="ECO:0000256" key="1">
    <source>
        <dbReference type="ARBA" id="ARBA00001231"/>
    </source>
</evidence>
<dbReference type="PRINTS" id="PR00738">
    <property type="entry name" value="GLHYDRLASE20"/>
</dbReference>
<keyword evidence="4 9" id="KW-0378">Hydrolase</keyword>
<keyword evidence="10" id="KW-1185">Reference proteome</keyword>
<dbReference type="InterPro" id="IPR029018">
    <property type="entry name" value="Hex-like_dom2"/>
</dbReference>
<dbReference type="InterPro" id="IPR015883">
    <property type="entry name" value="Glyco_hydro_20_cat"/>
</dbReference>
<comment type="similarity">
    <text evidence="2">Belongs to the glycosyl hydrolase 20 family.</text>
</comment>
<dbReference type="Pfam" id="PF00728">
    <property type="entry name" value="Glyco_hydro_20"/>
    <property type="match status" value="1"/>
</dbReference>
<dbReference type="Gene3D" id="3.30.379.10">
    <property type="entry name" value="Chitobiase/beta-hexosaminidase domain 2-like"/>
    <property type="match status" value="1"/>
</dbReference>
<dbReference type="Proteomes" id="UP000463051">
    <property type="component" value="Unassembled WGS sequence"/>
</dbReference>
<gene>
    <name evidence="9" type="ORF">GJB61_00750</name>
</gene>
<dbReference type="CDD" id="cd06565">
    <property type="entry name" value="GH20_GcnA-like"/>
    <property type="match status" value="1"/>
</dbReference>
<dbReference type="GO" id="GO:0005975">
    <property type="term" value="P:carbohydrate metabolic process"/>
    <property type="evidence" value="ECO:0007669"/>
    <property type="project" value="InterPro"/>
</dbReference>
<dbReference type="SUPFAM" id="SSF55545">
    <property type="entry name" value="beta-N-acetylhexosaminidase-like domain"/>
    <property type="match status" value="1"/>
</dbReference>
<proteinExistence type="inferred from homology"/>
<dbReference type="GO" id="GO:0016020">
    <property type="term" value="C:membrane"/>
    <property type="evidence" value="ECO:0007669"/>
    <property type="project" value="TreeGrafter"/>
</dbReference>
<evidence type="ECO:0000256" key="3">
    <source>
        <dbReference type="ARBA" id="ARBA00012663"/>
    </source>
</evidence>
<dbReference type="EC" id="3.2.1.52" evidence="3"/>
<comment type="caution">
    <text evidence="9">The sequence shown here is derived from an EMBL/GenBank/DDBJ whole genome shotgun (WGS) entry which is preliminary data.</text>
</comment>
<comment type="catalytic activity">
    <reaction evidence="1">
        <text>Hydrolysis of terminal non-reducing N-acetyl-D-hexosamine residues in N-acetyl-beta-D-hexosaminides.</text>
        <dbReference type="EC" id="3.2.1.52"/>
    </reaction>
</comment>
<evidence type="ECO:0000256" key="5">
    <source>
        <dbReference type="ARBA" id="ARBA00023295"/>
    </source>
</evidence>
<evidence type="ECO:0000259" key="7">
    <source>
        <dbReference type="Pfam" id="PF00728"/>
    </source>
</evidence>
<evidence type="ECO:0000256" key="4">
    <source>
        <dbReference type="ARBA" id="ARBA00022801"/>
    </source>
</evidence>
<dbReference type="AlphaFoldDB" id="A0A7X2H0W8"/>
<feature type="domain" description="Glycoside hydrolase family 20 catalytic" evidence="7">
    <location>
        <begin position="142"/>
        <end position="374"/>
    </location>
</feature>
<dbReference type="GO" id="GO:0004563">
    <property type="term" value="F:beta-N-acetylhexosaminidase activity"/>
    <property type="evidence" value="ECO:0007669"/>
    <property type="project" value="UniProtKB-EC"/>
</dbReference>
<dbReference type="Gene3D" id="3.20.20.80">
    <property type="entry name" value="Glycosidases"/>
    <property type="match status" value="1"/>
</dbReference>
<dbReference type="SUPFAM" id="SSF51445">
    <property type="entry name" value="(Trans)glycosidases"/>
    <property type="match status" value="1"/>
</dbReference>
<dbReference type="GO" id="GO:0030203">
    <property type="term" value="P:glycosaminoglycan metabolic process"/>
    <property type="evidence" value="ECO:0007669"/>
    <property type="project" value="TreeGrafter"/>
</dbReference>
<dbReference type="InterPro" id="IPR017853">
    <property type="entry name" value="GH"/>
</dbReference>
<keyword evidence="5" id="KW-0326">Glycosidase</keyword>
<protein>
    <recommendedName>
        <fullName evidence="3">beta-N-acetylhexosaminidase</fullName>
        <ecNumber evidence="3">3.2.1.52</ecNumber>
    </recommendedName>
</protein>
<feature type="domain" description="Beta-hexosaminidase bacterial type N-terminal" evidence="8">
    <location>
        <begin position="15"/>
        <end position="137"/>
    </location>
</feature>
<accession>A0A7X2H0W8</accession>
<evidence type="ECO:0000256" key="2">
    <source>
        <dbReference type="ARBA" id="ARBA00006285"/>
    </source>
</evidence>
<sequence>MTKGGYSMTNHSLLLLPNPRELTLSEGFFHIPATGSIVLANATDRNAMPAARKLQQVISQVLQLSLPLSIGTRSAVLSVCNFSYNPELPAQGYEILVEESGISVFYSSPEAAFYAVATLKQLVEQSGRTIPKLHIRDEPDFGARGVMIDISRNKIPKQETLYRIVDLMADLKMNQLQLYIEGSPFAYESFPQVSELETPITGEEILLLDAYCRERYIELVPNQNSFGHMEDWLSRPEFNQLAEIPEGFMLPEEMYAADFYPEGLFMRAGTFHTEDPAVVSLLGKMYDDLLPYFSSNQFNVGCDETYELGLGKSKALAETQGKGRLYLSFLQKIHELVVSRGKTMQFWGDIIIQYPELIAELPKNIIAMEWGYTAEHPFEADTKKFRDAEIPFYVCPGTNSWNSLTGRSDNMLANLRSAAIHGRNNGAIGYLITDWGDFGHWQHLPVSYAGFVYGAAVAWSVDTNQQADVTGYLNRSVFQDQSENIGQLLLDLGNYYKLESPIIRSNDTEMSMLLRCNLDNVLMVEQLTEEHFERLEVYIKQIDGRLDGLSLKCDDAELVLKELKNGIHFVKHAIQLGRIKRMLASEPQLIDPLFITEQIKDLDLLLHQYRQLWTERNRLGGLEQSTSKLIRLRSQYENLTAILSGSAKK</sequence>
<dbReference type="InterPro" id="IPR015882">
    <property type="entry name" value="HEX_bac_N"/>
</dbReference>
<organism evidence="9 10">
    <name type="scientific">Paenibacillus monticola</name>
    <dbReference type="NCBI Taxonomy" id="2666075"/>
    <lineage>
        <taxon>Bacteria</taxon>
        <taxon>Bacillati</taxon>
        <taxon>Bacillota</taxon>
        <taxon>Bacilli</taxon>
        <taxon>Bacillales</taxon>
        <taxon>Paenibacillaceae</taxon>
        <taxon>Paenibacillus</taxon>
    </lineage>
</organism>
<feature type="active site" description="Proton donor" evidence="6">
    <location>
        <position position="304"/>
    </location>
</feature>
<dbReference type="InterPro" id="IPR025705">
    <property type="entry name" value="Beta_hexosaminidase_sua/sub"/>
</dbReference>
<dbReference type="EMBL" id="WJXB01000001">
    <property type="protein sequence ID" value="MRN51537.1"/>
    <property type="molecule type" value="Genomic_DNA"/>
</dbReference>
<evidence type="ECO:0000313" key="9">
    <source>
        <dbReference type="EMBL" id="MRN51537.1"/>
    </source>
</evidence>
<evidence type="ECO:0000313" key="10">
    <source>
        <dbReference type="Proteomes" id="UP000463051"/>
    </source>
</evidence>
<evidence type="ECO:0000256" key="6">
    <source>
        <dbReference type="PIRSR" id="PIRSR625705-1"/>
    </source>
</evidence>
<dbReference type="Pfam" id="PF02838">
    <property type="entry name" value="Glyco_hydro_20b"/>
    <property type="match status" value="1"/>
</dbReference>
<dbReference type="PANTHER" id="PTHR22600">
    <property type="entry name" value="BETA-HEXOSAMINIDASE"/>
    <property type="match status" value="1"/>
</dbReference>
<reference evidence="9 10" key="1">
    <citation type="submission" date="2019-11" db="EMBL/GenBank/DDBJ databases">
        <title>Paenibacillus monticola sp. nov., a novel PGPR strain isolated from mountain sample in China.</title>
        <authorList>
            <person name="Zhao Q."/>
            <person name="Li H.-P."/>
            <person name="Zhang J.-L."/>
        </authorList>
    </citation>
    <scope>NUCLEOTIDE SEQUENCE [LARGE SCALE GENOMIC DNA]</scope>
    <source>
        <strain evidence="9 10">LC-T2</strain>
    </source>
</reference>
<dbReference type="PANTHER" id="PTHR22600:SF57">
    <property type="entry name" value="BETA-N-ACETYLHEXOSAMINIDASE"/>
    <property type="match status" value="1"/>
</dbReference>